<name>A0A2T4XTV7_ENTCL</name>
<evidence type="ECO:0000313" key="2">
    <source>
        <dbReference type="Proteomes" id="UP000241614"/>
    </source>
</evidence>
<sequence length="42" mass="4958">MENIALIGIDLGKNSFHIHCQDRRGKAVYRKKFTRPKLIEFL</sequence>
<protein>
    <submittedName>
        <fullName evidence="1">IS110 family transposase</fullName>
    </submittedName>
</protein>
<dbReference type="AlphaFoldDB" id="A0A2T4XTV7"/>
<dbReference type="OrthoDB" id="5289737at2"/>
<dbReference type="Proteomes" id="UP000241614">
    <property type="component" value="Unassembled WGS sequence"/>
</dbReference>
<comment type="caution">
    <text evidence="1">The sequence shown here is derived from an EMBL/GenBank/DDBJ whole genome shotgun (WGS) entry which is preliminary data.</text>
</comment>
<evidence type="ECO:0000313" key="1">
    <source>
        <dbReference type="EMBL" id="PTM33383.1"/>
    </source>
</evidence>
<gene>
    <name evidence="1" type="ORF">DA103_23130</name>
</gene>
<feature type="non-terminal residue" evidence="1">
    <location>
        <position position="42"/>
    </location>
</feature>
<proteinExistence type="predicted"/>
<dbReference type="EMBL" id="PZPP01000024">
    <property type="protein sequence ID" value="PTM33383.1"/>
    <property type="molecule type" value="Genomic_DNA"/>
</dbReference>
<organism evidence="1 2">
    <name type="scientific">Enterobacter cloacae</name>
    <dbReference type="NCBI Taxonomy" id="550"/>
    <lineage>
        <taxon>Bacteria</taxon>
        <taxon>Pseudomonadati</taxon>
        <taxon>Pseudomonadota</taxon>
        <taxon>Gammaproteobacteria</taxon>
        <taxon>Enterobacterales</taxon>
        <taxon>Enterobacteriaceae</taxon>
        <taxon>Enterobacter</taxon>
        <taxon>Enterobacter cloacae complex</taxon>
    </lineage>
</organism>
<reference evidence="1 2" key="1">
    <citation type="submission" date="2018-04" db="EMBL/GenBank/DDBJ databases">
        <title>Genome sequencing reveals highly heavy metal resistance and biotechnology application of the novel Enterobacter cloacae amazonensis isolated from wastewater river in Manaus - Amazonas.</title>
        <authorList>
            <person name="Astolfi M.C.T."/>
            <person name="Carvalho E.B.D.S."/>
            <person name="Lacerda L.B."/>
            <person name="Pinto M.V."/>
            <person name="Nogueira V.B."/>
            <person name="Barros A.M."/>
            <person name="Astolfi-Filho S."/>
        </authorList>
    </citation>
    <scope>NUCLEOTIDE SEQUENCE [LARGE SCALE GENOMIC DNA]</scope>
    <source>
        <strain evidence="2">amazonensis</strain>
    </source>
</reference>
<accession>A0A2T4XTV7</accession>